<dbReference type="OrthoDB" id="5195644at2"/>
<feature type="compositionally biased region" description="Basic and acidic residues" evidence="1">
    <location>
        <begin position="1"/>
        <end position="10"/>
    </location>
</feature>
<evidence type="ECO:0000313" key="2">
    <source>
        <dbReference type="EMBL" id="SHN78843.1"/>
    </source>
</evidence>
<protein>
    <recommendedName>
        <fullName evidence="4">EcsC protein family protein</fullName>
    </recommendedName>
</protein>
<gene>
    <name evidence="2" type="ORF">SAMN05660350_02697</name>
</gene>
<sequence length="299" mass="30101">MTDHRERTGPARDVPPPRPVAASAAGGPTAPPAEEGPLARAGRLLAEAASGLVGGTTEAAPDGRRSTAATLRDVVAAVAAAGARAGRGTAEPGGPRSGPDGGGGTRTPGALLGDLLTTAAPRLPIRDAGRLRAVHPGASDDEIADALVARAAKLTAGIGAATGGLSAAHWIAPPSLLALPLELGAETVLTAAVEVVLLGELHELYGRPAPGDARDRALAYLSSWTRQRAVEDAVVPGLGVVLGSAGLRTLSRRMTRRMARSVPGAAPFLVGAALGGRANRRATETLARRVLADLRRSRS</sequence>
<feature type="region of interest" description="Disordered" evidence="1">
    <location>
        <begin position="82"/>
        <end position="109"/>
    </location>
</feature>
<feature type="compositionally biased region" description="Gly residues" evidence="1">
    <location>
        <begin position="95"/>
        <end position="106"/>
    </location>
</feature>
<dbReference type="Proteomes" id="UP000184428">
    <property type="component" value="Unassembled WGS sequence"/>
</dbReference>
<proteinExistence type="predicted"/>
<accession>A0A1M7U789</accession>
<feature type="compositionally biased region" description="Low complexity" evidence="1">
    <location>
        <begin position="82"/>
        <end position="94"/>
    </location>
</feature>
<feature type="compositionally biased region" description="Low complexity" evidence="1">
    <location>
        <begin position="20"/>
        <end position="43"/>
    </location>
</feature>
<evidence type="ECO:0000313" key="3">
    <source>
        <dbReference type="Proteomes" id="UP000184428"/>
    </source>
</evidence>
<evidence type="ECO:0008006" key="4">
    <source>
        <dbReference type="Google" id="ProtNLM"/>
    </source>
</evidence>
<evidence type="ECO:0000256" key="1">
    <source>
        <dbReference type="SAM" id="MobiDB-lite"/>
    </source>
</evidence>
<feature type="region of interest" description="Disordered" evidence="1">
    <location>
        <begin position="1"/>
        <end position="43"/>
    </location>
</feature>
<organism evidence="2 3">
    <name type="scientific">Geodermatophilus obscurus</name>
    <dbReference type="NCBI Taxonomy" id="1861"/>
    <lineage>
        <taxon>Bacteria</taxon>
        <taxon>Bacillati</taxon>
        <taxon>Actinomycetota</taxon>
        <taxon>Actinomycetes</taxon>
        <taxon>Geodermatophilales</taxon>
        <taxon>Geodermatophilaceae</taxon>
        <taxon>Geodermatophilus</taxon>
    </lineage>
</organism>
<name>A0A1M7U789_9ACTN</name>
<dbReference type="EMBL" id="FRDM01000012">
    <property type="protein sequence ID" value="SHN78843.1"/>
    <property type="molecule type" value="Genomic_DNA"/>
</dbReference>
<reference evidence="2 3" key="1">
    <citation type="submission" date="2016-12" db="EMBL/GenBank/DDBJ databases">
        <authorList>
            <person name="Song W.-J."/>
            <person name="Kurnit D.M."/>
        </authorList>
    </citation>
    <scope>NUCLEOTIDE SEQUENCE [LARGE SCALE GENOMIC DNA]</scope>
    <source>
        <strain evidence="2 3">DSM 43162</strain>
    </source>
</reference>
<dbReference type="RefSeq" id="WP_072918708.1">
    <property type="nucleotide sequence ID" value="NZ_FRDM01000012.1"/>
</dbReference>
<dbReference type="AlphaFoldDB" id="A0A1M7U789"/>